<protein>
    <recommendedName>
        <fullName evidence="2">Protein glutaminase domain-containing protein</fullName>
    </recommendedName>
</protein>
<evidence type="ECO:0000313" key="3">
    <source>
        <dbReference type="EMBL" id="RNA61574.1"/>
    </source>
</evidence>
<proteinExistence type="predicted"/>
<evidence type="ECO:0000313" key="4">
    <source>
        <dbReference type="Proteomes" id="UP000278775"/>
    </source>
</evidence>
<evidence type="ECO:0000259" key="2">
    <source>
        <dbReference type="Pfam" id="PF18626"/>
    </source>
</evidence>
<sequence length="243" mass="27002">MKKTIFLAITGLLMATVTTSCNQDRDDSFDMVSTSTNANTAEANVFSRNGNNYSVLSFSECFSEIKTNSLFRWSYSKDGCFARAHKMRRILESKGVPSNRLRKIWIGNDKGALLNGWTYHVALLVIGEDGNVINGKVIDPALFPNGPVSPNDWNYKCDNTRKNKAVINSVTNYVSKNTYRDHSNKLICQIDANTIYHGDFFGNNQSADRAADCVLNTIANKYNSSNPNAHIDISGCTGRFTAR</sequence>
<organism evidence="3 4">
    <name type="scientific">Chryseobacterium nematophagum</name>
    <dbReference type="NCBI Taxonomy" id="2305228"/>
    <lineage>
        <taxon>Bacteria</taxon>
        <taxon>Pseudomonadati</taxon>
        <taxon>Bacteroidota</taxon>
        <taxon>Flavobacteriia</taxon>
        <taxon>Flavobacteriales</taxon>
        <taxon>Weeksellaceae</taxon>
        <taxon>Chryseobacterium group</taxon>
        <taxon>Chryseobacterium</taxon>
    </lineage>
</organism>
<feature type="chain" id="PRO_5018019763" description="Protein glutaminase domain-containing protein" evidence="1">
    <location>
        <begin position="23"/>
        <end position="243"/>
    </location>
</feature>
<dbReference type="Proteomes" id="UP000278775">
    <property type="component" value="Unassembled WGS sequence"/>
</dbReference>
<dbReference type="EMBL" id="QWIU01000002">
    <property type="protein sequence ID" value="RNA61574.1"/>
    <property type="molecule type" value="Genomic_DNA"/>
</dbReference>
<evidence type="ECO:0000256" key="1">
    <source>
        <dbReference type="SAM" id="SignalP"/>
    </source>
</evidence>
<keyword evidence="1" id="KW-0732">Signal</keyword>
<dbReference type="OrthoDB" id="8417456at2"/>
<dbReference type="PROSITE" id="PS51257">
    <property type="entry name" value="PROKAR_LIPOPROTEIN"/>
    <property type="match status" value="1"/>
</dbReference>
<feature type="domain" description="Protein glutaminase" evidence="2">
    <location>
        <begin position="60"/>
        <end position="156"/>
    </location>
</feature>
<dbReference type="Gene3D" id="3.10.620.30">
    <property type="match status" value="1"/>
</dbReference>
<reference evidence="3 4" key="1">
    <citation type="submission" date="2018-08" db="EMBL/GenBank/DDBJ databases">
        <title>Chryseobacterium nematophagum: a novel matrix digesting pathogen of nematodes.</title>
        <authorList>
            <person name="Page A."/>
            <person name="Roberts M."/>
            <person name="Felix M.-A."/>
            <person name="Weir W."/>
        </authorList>
    </citation>
    <scope>NUCLEOTIDE SEQUENCE [LARGE SCALE GENOMIC DNA]</scope>
    <source>
        <strain evidence="3 4">JUb129</strain>
    </source>
</reference>
<dbReference type="Pfam" id="PF18626">
    <property type="entry name" value="Gln_deamidase_2"/>
    <property type="match status" value="1"/>
</dbReference>
<dbReference type="RefSeq" id="WP_122635714.1">
    <property type="nucleotide sequence ID" value="NZ_QWIU01000002.1"/>
</dbReference>
<feature type="signal peptide" evidence="1">
    <location>
        <begin position="1"/>
        <end position="22"/>
    </location>
</feature>
<accession>A0A3M7TES3</accession>
<dbReference type="AlphaFoldDB" id="A0A3M7TES3"/>
<name>A0A3M7TES3_9FLAO</name>
<comment type="caution">
    <text evidence="3">The sequence shown here is derived from an EMBL/GenBank/DDBJ whole genome shotgun (WGS) entry which is preliminary data.</text>
</comment>
<dbReference type="InterPro" id="IPR041325">
    <property type="entry name" value="Gln_deamidase_2"/>
</dbReference>
<gene>
    <name evidence="3" type="ORF">D1631_06355</name>
</gene>